<keyword evidence="2" id="KW-0732">Signal</keyword>
<feature type="compositionally biased region" description="Low complexity" evidence="1">
    <location>
        <begin position="30"/>
        <end position="43"/>
    </location>
</feature>
<sequence length="452" mass="51362" precursor="true">MKWKLFAVWCTTSLLTGLVVAGEAVKADSESTPEPSTTVSEMPADGLPLTTPNVDRLIKWLGDPDFSVRNQAQRRLIELGASVQAKLQAISGSSDTEQRLRAHEILREIRWREIWKPRTVSLTLEDTPLREVFERIVQQTGCPINFESSSSSALDRPISVDVVDVPYWKAIDQLSRQAEITPRVFDGIERQGLVLSPGYPGDFPTSYQGPLRLQMRMLERDVDQTVNLGDQNMERHERFNFSLLLTWEQRFQLCRYQPNAEILEATSDTGEDLRPIRSGPKGWLHLTRRQQSLEYVVPLNPPKQPCTSIRSLKLGLDLVGCDEFVTLNIDELPFVSASKSVSEKGYQLEFLGMEETSKHWELGIRLTRPIPYDRPNSTMIADEFLQVIGPDGTVIPHSERQVQGDDLQARYWILVRKSLGRPTGIRYQIATLRSPRRIEFVFDDVNVPPIGP</sequence>
<proteinExistence type="predicted"/>
<name>A0A518B8H6_9BACT</name>
<dbReference type="OrthoDB" id="275829at2"/>
<accession>A0A518B8H6</accession>
<feature type="chain" id="PRO_5022174058" description="HEAT repeat domain-containing protein" evidence="2">
    <location>
        <begin position="22"/>
        <end position="452"/>
    </location>
</feature>
<evidence type="ECO:0000256" key="1">
    <source>
        <dbReference type="SAM" id="MobiDB-lite"/>
    </source>
</evidence>
<organism evidence="3 4">
    <name type="scientific">Kolteria novifilia</name>
    <dbReference type="NCBI Taxonomy" id="2527975"/>
    <lineage>
        <taxon>Bacteria</taxon>
        <taxon>Pseudomonadati</taxon>
        <taxon>Planctomycetota</taxon>
        <taxon>Planctomycetia</taxon>
        <taxon>Kolteriales</taxon>
        <taxon>Kolteriaceae</taxon>
        <taxon>Kolteria</taxon>
    </lineage>
</organism>
<dbReference type="KEGG" id="knv:Pan216_41480"/>
<evidence type="ECO:0000313" key="3">
    <source>
        <dbReference type="EMBL" id="QDU63270.1"/>
    </source>
</evidence>
<dbReference type="EMBL" id="CP036279">
    <property type="protein sequence ID" value="QDU63270.1"/>
    <property type="molecule type" value="Genomic_DNA"/>
</dbReference>
<evidence type="ECO:0000313" key="4">
    <source>
        <dbReference type="Proteomes" id="UP000317093"/>
    </source>
</evidence>
<dbReference type="RefSeq" id="WP_145260615.1">
    <property type="nucleotide sequence ID" value="NZ_CP036279.1"/>
</dbReference>
<feature type="region of interest" description="Disordered" evidence="1">
    <location>
        <begin position="27"/>
        <end position="46"/>
    </location>
</feature>
<dbReference type="Proteomes" id="UP000317093">
    <property type="component" value="Chromosome"/>
</dbReference>
<dbReference type="AlphaFoldDB" id="A0A518B8H6"/>
<feature type="signal peptide" evidence="2">
    <location>
        <begin position="1"/>
        <end position="21"/>
    </location>
</feature>
<evidence type="ECO:0008006" key="5">
    <source>
        <dbReference type="Google" id="ProtNLM"/>
    </source>
</evidence>
<reference evidence="3 4" key="1">
    <citation type="submission" date="2019-02" db="EMBL/GenBank/DDBJ databases">
        <title>Deep-cultivation of Planctomycetes and their phenomic and genomic characterization uncovers novel biology.</title>
        <authorList>
            <person name="Wiegand S."/>
            <person name="Jogler M."/>
            <person name="Boedeker C."/>
            <person name="Pinto D."/>
            <person name="Vollmers J."/>
            <person name="Rivas-Marin E."/>
            <person name="Kohn T."/>
            <person name="Peeters S.H."/>
            <person name="Heuer A."/>
            <person name="Rast P."/>
            <person name="Oberbeckmann S."/>
            <person name="Bunk B."/>
            <person name="Jeske O."/>
            <person name="Meyerdierks A."/>
            <person name="Storesund J.E."/>
            <person name="Kallscheuer N."/>
            <person name="Luecker S."/>
            <person name="Lage O.M."/>
            <person name="Pohl T."/>
            <person name="Merkel B.J."/>
            <person name="Hornburger P."/>
            <person name="Mueller R.-W."/>
            <person name="Bruemmer F."/>
            <person name="Labrenz M."/>
            <person name="Spormann A.M."/>
            <person name="Op den Camp H."/>
            <person name="Overmann J."/>
            <person name="Amann R."/>
            <person name="Jetten M.S.M."/>
            <person name="Mascher T."/>
            <person name="Medema M.H."/>
            <person name="Devos D.P."/>
            <person name="Kaster A.-K."/>
            <person name="Ovreas L."/>
            <person name="Rohde M."/>
            <person name="Galperin M.Y."/>
            <person name="Jogler C."/>
        </authorList>
    </citation>
    <scope>NUCLEOTIDE SEQUENCE [LARGE SCALE GENOMIC DNA]</scope>
    <source>
        <strain evidence="3 4">Pan216</strain>
    </source>
</reference>
<gene>
    <name evidence="3" type="ORF">Pan216_41480</name>
</gene>
<evidence type="ECO:0000256" key="2">
    <source>
        <dbReference type="SAM" id="SignalP"/>
    </source>
</evidence>
<keyword evidence="4" id="KW-1185">Reference proteome</keyword>
<protein>
    <recommendedName>
        <fullName evidence="5">HEAT repeat domain-containing protein</fullName>
    </recommendedName>
</protein>